<accession>A0A067LY31</accession>
<keyword evidence="2" id="KW-1185">Reference proteome</keyword>
<proteinExistence type="predicted"/>
<sequence length="83" mass="9456">MQTYICSIYTYRVMDFGKGQRYEDRFVVCIRLDITAKQNASAASGVFAVSPVPFVLDLPRQAQDTIHSWCQSTMSISGFFFRS</sequence>
<organism evidence="1 2">
    <name type="scientific">Botryobasidium botryosum (strain FD-172 SS1)</name>
    <dbReference type="NCBI Taxonomy" id="930990"/>
    <lineage>
        <taxon>Eukaryota</taxon>
        <taxon>Fungi</taxon>
        <taxon>Dikarya</taxon>
        <taxon>Basidiomycota</taxon>
        <taxon>Agaricomycotina</taxon>
        <taxon>Agaricomycetes</taxon>
        <taxon>Cantharellales</taxon>
        <taxon>Botryobasidiaceae</taxon>
        <taxon>Botryobasidium</taxon>
    </lineage>
</organism>
<protein>
    <submittedName>
        <fullName evidence="1">Uncharacterized protein</fullName>
    </submittedName>
</protein>
<dbReference type="InParanoid" id="A0A067LY31"/>
<dbReference type="EMBL" id="KL198093">
    <property type="protein sequence ID" value="KDQ08293.1"/>
    <property type="molecule type" value="Genomic_DNA"/>
</dbReference>
<name>A0A067LY31_BOTB1</name>
<gene>
    <name evidence="1" type="ORF">BOTBODRAFT_571636</name>
</gene>
<dbReference type="AlphaFoldDB" id="A0A067LY31"/>
<evidence type="ECO:0000313" key="2">
    <source>
        <dbReference type="Proteomes" id="UP000027195"/>
    </source>
</evidence>
<dbReference type="Proteomes" id="UP000027195">
    <property type="component" value="Unassembled WGS sequence"/>
</dbReference>
<reference evidence="2" key="1">
    <citation type="journal article" date="2014" name="Proc. Natl. Acad. Sci. U.S.A.">
        <title>Extensive sampling of basidiomycete genomes demonstrates inadequacy of the white-rot/brown-rot paradigm for wood decay fungi.</title>
        <authorList>
            <person name="Riley R."/>
            <person name="Salamov A.A."/>
            <person name="Brown D.W."/>
            <person name="Nagy L.G."/>
            <person name="Floudas D."/>
            <person name="Held B.W."/>
            <person name="Levasseur A."/>
            <person name="Lombard V."/>
            <person name="Morin E."/>
            <person name="Otillar R."/>
            <person name="Lindquist E.A."/>
            <person name="Sun H."/>
            <person name="LaButti K.M."/>
            <person name="Schmutz J."/>
            <person name="Jabbour D."/>
            <person name="Luo H."/>
            <person name="Baker S.E."/>
            <person name="Pisabarro A.G."/>
            <person name="Walton J.D."/>
            <person name="Blanchette R.A."/>
            <person name="Henrissat B."/>
            <person name="Martin F."/>
            <person name="Cullen D."/>
            <person name="Hibbett D.S."/>
            <person name="Grigoriev I.V."/>
        </authorList>
    </citation>
    <scope>NUCLEOTIDE SEQUENCE [LARGE SCALE GENOMIC DNA]</scope>
    <source>
        <strain evidence="2">FD-172 SS1</strain>
    </source>
</reference>
<evidence type="ECO:0000313" key="1">
    <source>
        <dbReference type="EMBL" id="KDQ08293.1"/>
    </source>
</evidence>
<dbReference type="HOGENOM" id="CLU_2542288_0_0_1"/>